<feature type="compositionally biased region" description="Low complexity" evidence="7">
    <location>
        <begin position="887"/>
        <end position="902"/>
    </location>
</feature>
<protein>
    <recommendedName>
        <fullName evidence="8">Zn(2)-C6 fungal-type domain-containing protein</fullName>
    </recommendedName>
</protein>
<reference evidence="9" key="1">
    <citation type="journal article" date="2020" name="Stud. Mycol.">
        <title>101 Dothideomycetes genomes: a test case for predicting lifestyles and emergence of pathogens.</title>
        <authorList>
            <person name="Haridas S."/>
            <person name="Albert R."/>
            <person name="Binder M."/>
            <person name="Bloem J."/>
            <person name="Labutti K."/>
            <person name="Salamov A."/>
            <person name="Andreopoulos B."/>
            <person name="Baker S."/>
            <person name="Barry K."/>
            <person name="Bills G."/>
            <person name="Bluhm B."/>
            <person name="Cannon C."/>
            <person name="Castanera R."/>
            <person name="Culley D."/>
            <person name="Daum C."/>
            <person name="Ezra D."/>
            <person name="Gonzalez J."/>
            <person name="Henrissat B."/>
            <person name="Kuo A."/>
            <person name="Liang C."/>
            <person name="Lipzen A."/>
            <person name="Lutzoni F."/>
            <person name="Magnuson J."/>
            <person name="Mondo S."/>
            <person name="Nolan M."/>
            <person name="Ohm R."/>
            <person name="Pangilinan J."/>
            <person name="Park H.-J."/>
            <person name="Ramirez L."/>
            <person name="Alfaro M."/>
            <person name="Sun H."/>
            <person name="Tritt A."/>
            <person name="Yoshinaga Y."/>
            <person name="Zwiers L.-H."/>
            <person name="Turgeon B."/>
            <person name="Goodwin S."/>
            <person name="Spatafora J."/>
            <person name="Crous P."/>
            <person name="Grigoriev I."/>
        </authorList>
    </citation>
    <scope>NUCLEOTIDE SEQUENCE</scope>
    <source>
        <strain evidence="9">CBS 125425</strain>
    </source>
</reference>
<sequence length="1097" mass="120575">MASTLPGPLSGGATEVTPPGTASGPATTNPKMRKRTKTGCLTCRKRRIKCGEERPTCANCIKSKRQCEGYNQRVVFKPPIGDWPNHPGVVSTMQYHNSLLPQSRTQSFRSPTATQPQDHLPPRQFDFAKYDGPLSGQNHLSALNTQPSFPRPYQDASYQQPLPSPHQQQPLQSPHHQLPTPTTNASYFPAPSPVDARFQGQFQSESSVGYPMAQRYPQVPQYQHISAPPDAPIDQKPILPSASYPAVSQAYQEQYPQDRAAVSDEQTHYSVPSNAPHPDDYTHYARQKPVLIRYSSNSQLAASQPHPQSSPVDLSHAVSYAALPSHFPTDSARSSFQAVQIPPHDPISDVKYVPQHAVLEQPVAISHSHQPPLPDFDDDNHVSPTQVLNEAAVEYEDDDYYDVQSDEEMLDEQWEEAEAVVPARDFSLIQRLHSETTGDLSIRRYDSFIYEGVLNQYRAENVANPLRNPKTARVFAHFIGVTGPSLSIYERAPRNPTSILESSIPPAQQGLWTYIMPLKALKHQGLLHAMLALASLHIAKLQQASVTPSYKHYAYALKRLHRALGNPRKRLQLPTLATSLLLAFYEVTSAEHIKWSTHLVGAAQLLAELDFRSLTQEARRLRAIQTAQEEQFPYQNPGMLIDQRQYEQQLKESVLMPDEALVSTIVGKKVSYDDFGRVLDEDSQRHERRQSQSGKLDLRTYETLQDLHWWYARHDTFQSIISGNPLIMSYHKWSDCPPRAPLGRPDALFGSHDHIVLLIARIADFTSRDRERKLNQVDADGGEWRPRPGMPGFPMGPPQSQGGQPPTPTTPMGPPPHMQNMAPPAGWTGPKPAGWSGPPPGNVSDPPASQAQPTPPQPNQGPKPQMPSGPGFYGMAPSNGPASLPRSYAPPSHTSPHSTPNSPSSPTPSLPTAYTSALQDWNSIASAHATVAQILAATPGFQPLPADAYPPSPDGTSTPFGPALIHRSYDISILWTLLHLSKILLLRSHPSMPPAAMHAAGVCAAATAPYATLIGRITAAMRVPRGPLTPAIGAALIESTMSLFFAGIQFVDGAQRAWLVERLLEIEERTGWASAGAIARSCETGWERAAERGRGPG</sequence>
<feature type="region of interest" description="Disordered" evidence="7">
    <location>
        <begin position="773"/>
        <end position="913"/>
    </location>
</feature>
<dbReference type="Pfam" id="PF00172">
    <property type="entry name" value="Zn_clus"/>
    <property type="match status" value="1"/>
</dbReference>
<keyword evidence="4" id="KW-0238">DNA-binding</keyword>
<feature type="region of interest" description="Disordered" evidence="7">
    <location>
        <begin position="259"/>
        <end position="282"/>
    </location>
</feature>
<dbReference type="PROSITE" id="PS00463">
    <property type="entry name" value="ZN2_CY6_FUNGAL_1"/>
    <property type="match status" value="1"/>
</dbReference>
<feature type="compositionally biased region" description="Low complexity" evidence="7">
    <location>
        <begin position="159"/>
        <end position="179"/>
    </location>
</feature>
<keyword evidence="6" id="KW-0539">Nucleus</keyword>
<evidence type="ECO:0000256" key="4">
    <source>
        <dbReference type="ARBA" id="ARBA00023125"/>
    </source>
</evidence>
<dbReference type="GO" id="GO:0003677">
    <property type="term" value="F:DNA binding"/>
    <property type="evidence" value="ECO:0007669"/>
    <property type="project" value="UniProtKB-KW"/>
</dbReference>
<dbReference type="PANTHER" id="PTHR36206:SF13">
    <property type="entry name" value="TRANSCRIPTIONAL REGULATORY PROTEIN MOC3"/>
    <property type="match status" value="1"/>
</dbReference>
<evidence type="ECO:0000256" key="1">
    <source>
        <dbReference type="ARBA" id="ARBA00022723"/>
    </source>
</evidence>
<feature type="region of interest" description="Disordered" evidence="7">
    <location>
        <begin position="103"/>
        <end position="185"/>
    </location>
</feature>
<dbReference type="InterPro" id="IPR021858">
    <property type="entry name" value="Fun_TF"/>
</dbReference>
<dbReference type="CDD" id="cd00067">
    <property type="entry name" value="GAL4"/>
    <property type="match status" value="1"/>
</dbReference>
<evidence type="ECO:0000256" key="3">
    <source>
        <dbReference type="ARBA" id="ARBA00023015"/>
    </source>
</evidence>
<dbReference type="GO" id="GO:0000981">
    <property type="term" value="F:DNA-binding transcription factor activity, RNA polymerase II-specific"/>
    <property type="evidence" value="ECO:0007669"/>
    <property type="project" value="InterPro"/>
</dbReference>
<feature type="compositionally biased region" description="Pro residues" evidence="7">
    <location>
        <begin position="853"/>
        <end position="867"/>
    </location>
</feature>
<dbReference type="InterPro" id="IPR052360">
    <property type="entry name" value="Transcr_Regulatory_Proteins"/>
</dbReference>
<feature type="compositionally biased region" description="Polar residues" evidence="7">
    <location>
        <begin position="135"/>
        <end position="148"/>
    </location>
</feature>
<evidence type="ECO:0000256" key="7">
    <source>
        <dbReference type="SAM" id="MobiDB-lite"/>
    </source>
</evidence>
<keyword evidence="1" id="KW-0479">Metal-binding</keyword>
<dbReference type="PROSITE" id="PS50048">
    <property type="entry name" value="ZN2_CY6_FUNGAL_2"/>
    <property type="match status" value="1"/>
</dbReference>
<dbReference type="Proteomes" id="UP000799444">
    <property type="component" value="Unassembled WGS sequence"/>
</dbReference>
<keyword evidence="5" id="KW-0804">Transcription</keyword>
<dbReference type="Gene3D" id="4.10.240.10">
    <property type="entry name" value="Zn(2)-C6 fungal-type DNA-binding domain"/>
    <property type="match status" value="1"/>
</dbReference>
<feature type="compositionally biased region" description="Pro residues" evidence="7">
    <location>
        <begin position="805"/>
        <end position="817"/>
    </location>
</feature>
<feature type="compositionally biased region" description="Low complexity" evidence="7">
    <location>
        <begin position="17"/>
        <end position="30"/>
    </location>
</feature>
<dbReference type="AlphaFoldDB" id="A0A9P4QMQ0"/>
<comment type="caution">
    <text evidence="9">The sequence shown here is derived from an EMBL/GenBank/DDBJ whole genome shotgun (WGS) entry which is preliminary data.</text>
</comment>
<evidence type="ECO:0000256" key="5">
    <source>
        <dbReference type="ARBA" id="ARBA00023163"/>
    </source>
</evidence>
<feature type="domain" description="Zn(2)-C6 fungal-type" evidence="8">
    <location>
        <begin position="39"/>
        <end position="67"/>
    </location>
</feature>
<name>A0A9P4QMQ0_9PLEO</name>
<dbReference type="SMART" id="SM00066">
    <property type="entry name" value="GAL4"/>
    <property type="match status" value="1"/>
</dbReference>
<evidence type="ECO:0000259" key="8">
    <source>
        <dbReference type="PROSITE" id="PS50048"/>
    </source>
</evidence>
<dbReference type="OrthoDB" id="5391043at2759"/>
<gene>
    <name evidence="9" type="ORF">EJ04DRAFT_593963</name>
</gene>
<feature type="compositionally biased region" description="Polar residues" evidence="7">
    <location>
        <begin position="103"/>
        <end position="117"/>
    </location>
</feature>
<feature type="compositionally biased region" description="Pro residues" evidence="7">
    <location>
        <begin position="788"/>
        <end position="797"/>
    </location>
</feature>
<dbReference type="PANTHER" id="PTHR36206">
    <property type="entry name" value="ASPERCRYPTIN BIOSYNTHESIS CLUSTER-SPECIFIC TRANSCRIPTION REGULATOR ATNN-RELATED"/>
    <property type="match status" value="1"/>
</dbReference>
<dbReference type="SUPFAM" id="SSF57701">
    <property type="entry name" value="Zn2/Cys6 DNA-binding domain"/>
    <property type="match status" value="1"/>
</dbReference>
<keyword evidence="10" id="KW-1185">Reference proteome</keyword>
<evidence type="ECO:0000256" key="6">
    <source>
        <dbReference type="ARBA" id="ARBA00023242"/>
    </source>
</evidence>
<dbReference type="InterPro" id="IPR036864">
    <property type="entry name" value="Zn2-C6_fun-type_DNA-bd_sf"/>
</dbReference>
<keyword evidence="2" id="KW-0862">Zinc</keyword>
<evidence type="ECO:0000256" key="2">
    <source>
        <dbReference type="ARBA" id="ARBA00022833"/>
    </source>
</evidence>
<dbReference type="InterPro" id="IPR001138">
    <property type="entry name" value="Zn2Cys6_DnaBD"/>
</dbReference>
<feature type="region of interest" description="Disordered" evidence="7">
    <location>
        <begin position="1"/>
        <end position="36"/>
    </location>
</feature>
<proteinExistence type="predicted"/>
<organism evidence="9 10">
    <name type="scientific">Polyplosphaeria fusca</name>
    <dbReference type="NCBI Taxonomy" id="682080"/>
    <lineage>
        <taxon>Eukaryota</taxon>
        <taxon>Fungi</taxon>
        <taxon>Dikarya</taxon>
        <taxon>Ascomycota</taxon>
        <taxon>Pezizomycotina</taxon>
        <taxon>Dothideomycetes</taxon>
        <taxon>Pleosporomycetidae</taxon>
        <taxon>Pleosporales</taxon>
        <taxon>Tetraplosphaeriaceae</taxon>
        <taxon>Polyplosphaeria</taxon>
    </lineage>
</organism>
<dbReference type="Pfam" id="PF11951">
    <property type="entry name" value="Fungal_trans_2"/>
    <property type="match status" value="1"/>
</dbReference>
<evidence type="ECO:0000313" key="10">
    <source>
        <dbReference type="Proteomes" id="UP000799444"/>
    </source>
</evidence>
<evidence type="ECO:0000313" key="9">
    <source>
        <dbReference type="EMBL" id="KAF2727789.1"/>
    </source>
</evidence>
<dbReference type="EMBL" id="ML996312">
    <property type="protein sequence ID" value="KAF2727789.1"/>
    <property type="molecule type" value="Genomic_DNA"/>
</dbReference>
<keyword evidence="3" id="KW-0805">Transcription regulation</keyword>
<dbReference type="GO" id="GO:0008270">
    <property type="term" value="F:zinc ion binding"/>
    <property type="evidence" value="ECO:0007669"/>
    <property type="project" value="InterPro"/>
</dbReference>
<accession>A0A9P4QMQ0</accession>
<feature type="non-terminal residue" evidence="9">
    <location>
        <position position="1097"/>
    </location>
</feature>